<dbReference type="EMBL" id="CABVLU010000003">
    <property type="protein sequence ID" value="VVT54515.1"/>
    <property type="molecule type" value="Genomic_DNA"/>
</dbReference>
<dbReference type="Pfam" id="PF11309">
    <property type="entry name" value="DUF3112"/>
    <property type="match status" value="1"/>
</dbReference>
<feature type="transmembrane region" description="Helical" evidence="1">
    <location>
        <begin position="330"/>
        <end position="350"/>
    </location>
</feature>
<dbReference type="Proteomes" id="UP000398389">
    <property type="component" value="Unassembled WGS sequence"/>
</dbReference>
<dbReference type="GeneID" id="43582929"/>
<name>A0A5E8C090_9ASCO</name>
<dbReference type="RefSeq" id="XP_031854720.1">
    <property type="nucleotide sequence ID" value="XM_031998829.1"/>
</dbReference>
<dbReference type="OrthoDB" id="3357002at2759"/>
<protein>
    <submittedName>
        <fullName evidence="2">Uncharacterized protein</fullName>
    </submittedName>
</protein>
<evidence type="ECO:0000313" key="3">
    <source>
        <dbReference type="Proteomes" id="UP000398389"/>
    </source>
</evidence>
<feature type="transmembrane region" description="Helical" evidence="1">
    <location>
        <begin position="73"/>
        <end position="95"/>
    </location>
</feature>
<keyword evidence="1" id="KW-0812">Transmembrane</keyword>
<dbReference type="AlphaFoldDB" id="A0A5E8C090"/>
<keyword evidence="3" id="KW-1185">Reference proteome</keyword>
<accession>A0A5E8C090</accession>
<sequence length="489" mass="53552">MASLLGSTSSSSGGMLALVTPAGKVPGTGLLQVTKILHSLSSGGSSSSMKALLATAVGDLPGLFGDYPFHRDIAPSAIFVALFSIFAIAHLYIFFRNMKCGQSFWPSFGLAWYCIFRVIGFGLRINWAKDVMRVKVGIAATVFCVVPVVYVSIMNMLFGHRIFTWRHPETGNAVWFAVIMNVTYVVVLGVIVMGILGQAIPYIYFLDQHHLNMCRRVARAAAILQTLYSFAGICLIVNAYTFKPGRIDGRFGKFYKHGEKVDLPATISPTWIESTNPMYFPEKGSQHVIIKDTPEANAIRVISNRRPPAGGLSNHHGHHHERAPKMTTNVILILSVSVLLSISAAFRTASTFKTNPRGGVNGNPLGHWLYHNWLMYLLFGVFEVIVNVLYLAMRADLRFYIPDMARKRKSTDPAYVPSDSTGVLGGPDNLSKPEVDHINNVSYSSSDAGVPAATATATANPRNSDMERYGNANVPHGAVVMPLDEKRPF</sequence>
<keyword evidence="1" id="KW-0472">Membrane</keyword>
<dbReference type="InterPro" id="IPR021460">
    <property type="entry name" value="DUF3112"/>
</dbReference>
<feature type="transmembrane region" description="Helical" evidence="1">
    <location>
        <begin position="370"/>
        <end position="392"/>
    </location>
</feature>
<feature type="transmembrane region" description="Helical" evidence="1">
    <location>
        <begin position="107"/>
        <end position="128"/>
    </location>
</feature>
<reference evidence="2 3" key="1">
    <citation type="submission" date="2019-09" db="EMBL/GenBank/DDBJ databases">
        <authorList>
            <person name="Brejova B."/>
        </authorList>
    </citation>
    <scope>NUCLEOTIDE SEQUENCE [LARGE SCALE GENOMIC DNA]</scope>
</reference>
<feature type="transmembrane region" description="Helical" evidence="1">
    <location>
        <begin position="174"/>
        <end position="200"/>
    </location>
</feature>
<evidence type="ECO:0000313" key="2">
    <source>
        <dbReference type="EMBL" id="VVT54515.1"/>
    </source>
</evidence>
<gene>
    <name evidence="2" type="ORF">SAPINGB_P004114</name>
</gene>
<keyword evidence="1" id="KW-1133">Transmembrane helix</keyword>
<dbReference type="PANTHER" id="PTHR35184">
    <property type="entry name" value="YALI0C10208P"/>
    <property type="match status" value="1"/>
</dbReference>
<organism evidence="2 3">
    <name type="scientific">Magnusiomyces paraingens</name>
    <dbReference type="NCBI Taxonomy" id="2606893"/>
    <lineage>
        <taxon>Eukaryota</taxon>
        <taxon>Fungi</taxon>
        <taxon>Dikarya</taxon>
        <taxon>Ascomycota</taxon>
        <taxon>Saccharomycotina</taxon>
        <taxon>Dipodascomycetes</taxon>
        <taxon>Dipodascales</taxon>
        <taxon>Dipodascaceae</taxon>
        <taxon>Magnusiomyces</taxon>
    </lineage>
</organism>
<proteinExistence type="predicted"/>
<dbReference type="PANTHER" id="PTHR35184:SF1">
    <property type="entry name" value="INTEGRAL MEMBRANE PROTEIN"/>
    <property type="match status" value="1"/>
</dbReference>
<feature type="transmembrane region" description="Helical" evidence="1">
    <location>
        <begin position="134"/>
        <end position="153"/>
    </location>
</feature>
<evidence type="ECO:0000256" key="1">
    <source>
        <dbReference type="SAM" id="Phobius"/>
    </source>
</evidence>
<feature type="transmembrane region" description="Helical" evidence="1">
    <location>
        <begin position="220"/>
        <end position="240"/>
    </location>
</feature>